<evidence type="ECO:0000313" key="3">
    <source>
        <dbReference type="WBParaSite" id="maker-unitig_24231-snap-gene-0.3-mRNA-1"/>
    </source>
</evidence>
<dbReference type="WBParaSite" id="maker-unitig_24231-snap-gene-0.3-mRNA-1">
    <property type="protein sequence ID" value="maker-unitig_24231-snap-gene-0.3-mRNA-1"/>
    <property type="gene ID" value="maker-unitig_24231-snap-gene-0.3"/>
</dbReference>
<protein>
    <submittedName>
        <fullName evidence="3">HRDC domain-containing protein</fullName>
    </submittedName>
</protein>
<keyword evidence="2" id="KW-1185">Reference proteome</keyword>
<name>A0A1I8F815_9PLAT</name>
<accession>A0A1I8F815</accession>
<organism evidence="2 3">
    <name type="scientific">Macrostomum lignano</name>
    <dbReference type="NCBI Taxonomy" id="282301"/>
    <lineage>
        <taxon>Eukaryota</taxon>
        <taxon>Metazoa</taxon>
        <taxon>Spiralia</taxon>
        <taxon>Lophotrochozoa</taxon>
        <taxon>Platyhelminthes</taxon>
        <taxon>Rhabditophora</taxon>
        <taxon>Macrostomorpha</taxon>
        <taxon>Macrostomida</taxon>
        <taxon>Macrostomidae</taxon>
        <taxon>Macrostomum</taxon>
    </lineage>
</organism>
<evidence type="ECO:0000313" key="2">
    <source>
        <dbReference type="Proteomes" id="UP000095280"/>
    </source>
</evidence>
<sequence length="245" mass="26236">CQAWSETETTAAPPQPPATLQQQKLTGGAAQQSIHRAEASLKRYRDILEALECEQALHANGLSDCSDLAKLLCSSPSELLDRLVSAGESRGCQSGGRDFGRADLSAVVAKRVQDWLGIKPAGSGGDGLACDSQQSQSMLDLSADALLSVNVCDMMSQMQQQQRDELDQLLDDEQRLADTADLIVRLVQRAATIELVLPVWPPSGTLGTRRIGGLAACSSPAPGCCTAWRQTQTGRRLAYEDLRTA</sequence>
<reference evidence="3" key="1">
    <citation type="submission" date="2016-11" db="UniProtKB">
        <authorList>
            <consortium name="WormBaseParasite"/>
        </authorList>
    </citation>
    <scope>IDENTIFICATION</scope>
</reference>
<proteinExistence type="predicted"/>
<dbReference type="AlphaFoldDB" id="A0A1I8F815"/>
<feature type="region of interest" description="Disordered" evidence="1">
    <location>
        <begin position="1"/>
        <end position="29"/>
    </location>
</feature>
<evidence type="ECO:0000256" key="1">
    <source>
        <dbReference type="SAM" id="MobiDB-lite"/>
    </source>
</evidence>
<feature type="compositionally biased region" description="Low complexity" evidence="1">
    <location>
        <begin position="1"/>
        <end position="23"/>
    </location>
</feature>
<dbReference type="Proteomes" id="UP000095280">
    <property type="component" value="Unplaced"/>
</dbReference>